<keyword evidence="2" id="KW-1133">Transmembrane helix</keyword>
<proteinExistence type="predicted"/>
<keyword evidence="2" id="KW-0812">Transmembrane</keyword>
<evidence type="ECO:0000256" key="2">
    <source>
        <dbReference type="SAM" id="Phobius"/>
    </source>
</evidence>
<keyword evidence="4" id="KW-1185">Reference proteome</keyword>
<comment type="caution">
    <text evidence="3">The sequence shown here is derived from an EMBL/GenBank/DDBJ whole genome shotgun (WGS) entry which is preliminary data.</text>
</comment>
<sequence>MYGGTGFGGTGNGDWGLRGADPEDSYPARLSAEPADRGFDTEWDTETDPASGDGISEIDEFFAGFDAFKPHTWTFQPAPPPWYRRPLAATALTALVLASMALVVSGVLLLFHLGVDTGSRPAPPPTPTAPSAPPRPQLSPSRPAPPPTAPPPPAVEAESLNPAPAPPPQRQRSAPSRTGRPEIGVTRTPVTRSPISVAPNRPMPRADSPR</sequence>
<dbReference type="OrthoDB" id="4628728at2"/>
<organism evidence="3 4">
    <name type="scientific">Mycolicibacterium hassiacum (strain DSM 44199 / CIP 105218 / JCM 12690 / 3849)</name>
    <name type="common">Mycobacterium hassiacum</name>
    <dbReference type="NCBI Taxonomy" id="1122247"/>
    <lineage>
        <taxon>Bacteria</taxon>
        <taxon>Bacillati</taxon>
        <taxon>Actinomycetota</taxon>
        <taxon>Actinomycetes</taxon>
        <taxon>Mycobacteriales</taxon>
        <taxon>Mycobacteriaceae</taxon>
        <taxon>Mycolicibacterium</taxon>
    </lineage>
</organism>
<reference evidence="3 4" key="1">
    <citation type="journal article" date="2012" name="J. Bacteriol.">
        <title>Genome sequence of Mycobacterium hassiacum DSM 44199, a rare source of heat-stable mycobacterial proteins.</title>
        <authorList>
            <person name="Tiago I."/>
            <person name="Maranha A."/>
            <person name="Mendes V."/>
            <person name="Alarico S."/>
            <person name="Moynihan P.J."/>
            <person name="Clarke A.J."/>
            <person name="Macedo-Ribeiro S."/>
            <person name="Pereira P.J."/>
            <person name="Empadinhas N."/>
        </authorList>
    </citation>
    <scope>NUCLEOTIDE SEQUENCE [LARGE SCALE GENOMIC DNA]</scope>
    <source>
        <strain evidence="4">DSM 44199 / CIP 105218 / JCM 12690 / 3849</strain>
    </source>
</reference>
<dbReference type="EMBL" id="AMRA01000112">
    <property type="protein sequence ID" value="EKF21874.1"/>
    <property type="molecule type" value="Genomic_DNA"/>
</dbReference>
<feature type="transmembrane region" description="Helical" evidence="2">
    <location>
        <begin position="87"/>
        <end position="111"/>
    </location>
</feature>
<evidence type="ECO:0000313" key="4">
    <source>
        <dbReference type="Proteomes" id="UP000006265"/>
    </source>
</evidence>
<accession>K5BIS5</accession>
<dbReference type="STRING" id="1122247.GCA_000379865_01261"/>
<feature type="compositionally biased region" description="Pro residues" evidence="1">
    <location>
        <begin position="121"/>
        <end position="154"/>
    </location>
</feature>
<dbReference type="AlphaFoldDB" id="K5BIS5"/>
<protein>
    <submittedName>
        <fullName evidence="3">Uncharacterized protein</fullName>
    </submittedName>
</protein>
<evidence type="ECO:0000313" key="3">
    <source>
        <dbReference type="EMBL" id="EKF21874.1"/>
    </source>
</evidence>
<dbReference type="Proteomes" id="UP000006265">
    <property type="component" value="Unassembled WGS sequence"/>
</dbReference>
<gene>
    <name evidence="3" type="ORF">C731_4189</name>
</gene>
<feature type="region of interest" description="Disordered" evidence="1">
    <location>
        <begin position="1"/>
        <end position="53"/>
    </location>
</feature>
<feature type="compositionally biased region" description="Gly residues" evidence="1">
    <location>
        <begin position="1"/>
        <end position="16"/>
    </location>
</feature>
<dbReference type="PATRIC" id="fig|1122247.3.peg.4019"/>
<dbReference type="eggNOG" id="ENOG5031PKJ">
    <property type="taxonomic scope" value="Bacteria"/>
</dbReference>
<name>K5BIS5_MYCHD</name>
<feature type="region of interest" description="Disordered" evidence="1">
    <location>
        <begin position="120"/>
        <end position="210"/>
    </location>
</feature>
<keyword evidence="2" id="KW-0472">Membrane</keyword>
<evidence type="ECO:0000256" key="1">
    <source>
        <dbReference type="SAM" id="MobiDB-lite"/>
    </source>
</evidence>